<dbReference type="SUPFAM" id="SSF81799">
    <property type="entry name" value="Putative methyltransferase TM0872, insert domain"/>
    <property type="match status" value="1"/>
</dbReference>
<feature type="binding site" evidence="7">
    <location>
        <position position="102"/>
    </location>
    <ligand>
        <name>S-adenosyl-L-methionine</name>
        <dbReference type="ChEBI" id="CHEBI:59789"/>
    </ligand>
</feature>
<feature type="binding site" evidence="7">
    <location>
        <position position="79"/>
    </location>
    <ligand>
        <name>S-adenosyl-L-methionine</name>
        <dbReference type="ChEBI" id="CHEBI:59789"/>
    </ligand>
</feature>
<dbReference type="Gene3D" id="3.40.50.150">
    <property type="entry name" value="Vaccinia Virus protein VP39"/>
    <property type="match status" value="1"/>
</dbReference>
<keyword evidence="5 7" id="KW-0808">Transferase</keyword>
<dbReference type="GO" id="GO:0005737">
    <property type="term" value="C:cytoplasm"/>
    <property type="evidence" value="ECO:0007669"/>
    <property type="project" value="UniProtKB-SubCell"/>
</dbReference>
<protein>
    <recommendedName>
        <fullName evidence="7">Ribosomal RNA small subunit methyltransferase H</fullName>
        <ecNumber evidence="7">2.1.1.199</ecNumber>
    </recommendedName>
    <alternativeName>
        <fullName evidence="7">16S rRNA m(4)C1402 methyltransferase</fullName>
    </alternativeName>
    <alternativeName>
        <fullName evidence="7">rRNA (cytosine-N(4)-)-methyltransferase RsmH</fullName>
    </alternativeName>
</protein>
<dbReference type="Gene3D" id="1.10.150.170">
    <property type="entry name" value="Putative methyltransferase TM0872, insert domain"/>
    <property type="match status" value="1"/>
</dbReference>
<keyword evidence="6 7" id="KW-0949">S-adenosyl-L-methionine</keyword>
<evidence type="ECO:0000256" key="1">
    <source>
        <dbReference type="ARBA" id="ARBA00010396"/>
    </source>
</evidence>
<dbReference type="STRING" id="556267.HWAG_01045"/>
<evidence type="ECO:0000256" key="5">
    <source>
        <dbReference type="ARBA" id="ARBA00022679"/>
    </source>
</evidence>
<comment type="caution">
    <text evidence="8">The sequence shown here is derived from an EMBL/GenBank/DDBJ whole genome shotgun (WGS) entry which is preliminary data.</text>
</comment>
<gene>
    <name evidence="7" type="primary">rsmH</name>
    <name evidence="8" type="ORF">BCM31_07030</name>
</gene>
<dbReference type="RefSeq" id="WP_101313063.1">
    <property type="nucleotide sequence ID" value="NZ_CP063529.1"/>
</dbReference>
<dbReference type="PIRSF" id="PIRSF004486">
    <property type="entry name" value="MraW"/>
    <property type="match status" value="1"/>
</dbReference>
<evidence type="ECO:0000256" key="3">
    <source>
        <dbReference type="ARBA" id="ARBA00022552"/>
    </source>
</evidence>
<dbReference type="PANTHER" id="PTHR11265">
    <property type="entry name" value="S-ADENOSYL-METHYLTRANSFERASE MRAW"/>
    <property type="match status" value="1"/>
</dbReference>
<dbReference type="Pfam" id="PF01795">
    <property type="entry name" value="Methyltransf_5"/>
    <property type="match status" value="1"/>
</dbReference>
<proteinExistence type="inferred from homology"/>
<comment type="similarity">
    <text evidence="1 7">Belongs to the methyltransferase superfamily. RsmH family.</text>
</comment>
<dbReference type="Proteomes" id="UP000233350">
    <property type="component" value="Unassembled WGS sequence"/>
</dbReference>
<organism evidence="8 9">
    <name type="scientific">Helicobacter winghamensis</name>
    <dbReference type="NCBI Taxonomy" id="157268"/>
    <lineage>
        <taxon>Bacteria</taxon>
        <taxon>Pseudomonadati</taxon>
        <taxon>Campylobacterota</taxon>
        <taxon>Epsilonproteobacteria</taxon>
        <taxon>Campylobacterales</taxon>
        <taxon>Helicobacteraceae</taxon>
        <taxon>Helicobacter</taxon>
    </lineage>
</organism>
<sequence>MDIPHIPVLLEQVLDSFETLKSGILIDCTLGFGGHTHALLEAYPNLEIIGIDQDSDALAFTTKRLSVFGERFSYKKGRYSAVVRELLSNKALQENIVGILADIGVSSMQFDNKERGFCFDSYMLDMRMDREQHLSAKEIVNGASLNELERIFRDFGEIREYKKLARLIVEERKNAKFTSAKHLSELIAKHFKHPKIHPATQAFQALRIAVNDELGELERLLQTLGENPLKKGARVSVITFHSLEDRITKQTFREWERDCICDCNIMRCICGGGHSKGKSLYKKPLCADESELRENPRSRSAKLRSFEFGES</sequence>
<evidence type="ECO:0000313" key="9">
    <source>
        <dbReference type="Proteomes" id="UP000233350"/>
    </source>
</evidence>
<evidence type="ECO:0000313" key="8">
    <source>
        <dbReference type="EMBL" id="PKT81412.1"/>
    </source>
</evidence>
<dbReference type="PANTHER" id="PTHR11265:SF0">
    <property type="entry name" value="12S RRNA N4-METHYLCYTIDINE METHYLTRANSFERASE"/>
    <property type="match status" value="1"/>
</dbReference>
<comment type="subcellular location">
    <subcellularLocation>
        <location evidence="7">Cytoplasm</location>
    </subcellularLocation>
</comment>
<keyword evidence="4 7" id="KW-0489">Methyltransferase</keyword>
<reference evidence="8 9" key="1">
    <citation type="submission" date="2016-07" db="EMBL/GenBank/DDBJ databases">
        <title>Detection of Helicobacter winghamensis from caecal content of red fox (Vulpes vulpes).</title>
        <authorList>
            <person name="Zanoni R.G."/>
            <person name="Florio D."/>
            <person name="Caffara M."/>
            <person name="Renzi M."/>
            <person name="Parisi A."/>
            <person name="Pasquali F."/>
            <person name="Manfreda G."/>
        </authorList>
    </citation>
    <scope>NUCLEOTIDE SEQUENCE [LARGE SCALE GENOMIC DNA]</scope>
    <source>
        <strain evidence="8 9">295_13</strain>
    </source>
</reference>
<feature type="binding site" evidence="7">
    <location>
        <begin position="33"/>
        <end position="35"/>
    </location>
    <ligand>
        <name>S-adenosyl-L-methionine</name>
        <dbReference type="ChEBI" id="CHEBI:59789"/>
    </ligand>
</feature>
<dbReference type="AlphaFoldDB" id="A0A2N3PJP3"/>
<comment type="function">
    <text evidence="7">Specifically methylates the N4 position of cytidine in position 1402 (C1402) of 16S rRNA.</text>
</comment>
<evidence type="ECO:0000256" key="7">
    <source>
        <dbReference type="HAMAP-Rule" id="MF_01007"/>
    </source>
</evidence>
<dbReference type="OrthoDB" id="9806637at2"/>
<keyword evidence="9" id="KW-1185">Reference proteome</keyword>
<keyword evidence="2 7" id="KW-0963">Cytoplasm</keyword>
<comment type="catalytic activity">
    <reaction evidence="7">
        <text>cytidine(1402) in 16S rRNA + S-adenosyl-L-methionine = N(4)-methylcytidine(1402) in 16S rRNA + S-adenosyl-L-homocysteine + H(+)</text>
        <dbReference type="Rhea" id="RHEA:42928"/>
        <dbReference type="Rhea" id="RHEA-COMP:10286"/>
        <dbReference type="Rhea" id="RHEA-COMP:10287"/>
        <dbReference type="ChEBI" id="CHEBI:15378"/>
        <dbReference type="ChEBI" id="CHEBI:57856"/>
        <dbReference type="ChEBI" id="CHEBI:59789"/>
        <dbReference type="ChEBI" id="CHEBI:74506"/>
        <dbReference type="ChEBI" id="CHEBI:82748"/>
        <dbReference type="EC" id="2.1.1.199"/>
    </reaction>
</comment>
<dbReference type="InterPro" id="IPR002903">
    <property type="entry name" value="RsmH"/>
</dbReference>
<dbReference type="InterPro" id="IPR029063">
    <property type="entry name" value="SAM-dependent_MTases_sf"/>
</dbReference>
<dbReference type="SUPFAM" id="SSF53335">
    <property type="entry name" value="S-adenosyl-L-methionine-dependent methyltransferases"/>
    <property type="match status" value="1"/>
</dbReference>
<dbReference type="GO" id="GO:0070475">
    <property type="term" value="P:rRNA base methylation"/>
    <property type="evidence" value="ECO:0007669"/>
    <property type="project" value="UniProtKB-UniRule"/>
</dbReference>
<keyword evidence="3 7" id="KW-0698">rRNA processing</keyword>
<dbReference type="HAMAP" id="MF_01007">
    <property type="entry name" value="16SrRNA_methyltr_H"/>
    <property type="match status" value="1"/>
</dbReference>
<dbReference type="EC" id="2.1.1.199" evidence="7"/>
<dbReference type="InterPro" id="IPR023397">
    <property type="entry name" value="SAM-dep_MeTrfase_MraW_recog"/>
</dbReference>
<accession>A0A2N3PJP3</accession>
<name>A0A2N3PJP3_9HELI</name>
<feature type="binding site" evidence="7">
    <location>
        <position position="109"/>
    </location>
    <ligand>
        <name>S-adenosyl-L-methionine</name>
        <dbReference type="ChEBI" id="CHEBI:59789"/>
    </ligand>
</feature>
<evidence type="ECO:0000256" key="2">
    <source>
        <dbReference type="ARBA" id="ARBA00022490"/>
    </source>
</evidence>
<dbReference type="NCBIfam" id="TIGR00006">
    <property type="entry name" value="16S rRNA (cytosine(1402)-N(4))-methyltransferase RsmH"/>
    <property type="match status" value="1"/>
</dbReference>
<dbReference type="EMBL" id="MBPK01000022">
    <property type="protein sequence ID" value="PKT81412.1"/>
    <property type="molecule type" value="Genomic_DNA"/>
</dbReference>
<feature type="binding site" evidence="7">
    <location>
        <position position="52"/>
    </location>
    <ligand>
        <name>S-adenosyl-L-methionine</name>
        <dbReference type="ChEBI" id="CHEBI:59789"/>
    </ligand>
</feature>
<dbReference type="GO" id="GO:0071424">
    <property type="term" value="F:rRNA (cytosine-N4-)-methyltransferase activity"/>
    <property type="evidence" value="ECO:0007669"/>
    <property type="project" value="UniProtKB-UniRule"/>
</dbReference>
<evidence type="ECO:0000256" key="4">
    <source>
        <dbReference type="ARBA" id="ARBA00022603"/>
    </source>
</evidence>
<evidence type="ECO:0000256" key="6">
    <source>
        <dbReference type="ARBA" id="ARBA00022691"/>
    </source>
</evidence>